<dbReference type="Proteomes" id="UP000030403">
    <property type="component" value="Unassembled WGS sequence"/>
</dbReference>
<evidence type="ECO:0000313" key="2">
    <source>
        <dbReference type="EMBL" id="KGX85830.1"/>
    </source>
</evidence>
<name>A0A0A5G413_9BACI</name>
<dbReference type="AlphaFoldDB" id="A0A0A5G413"/>
<protein>
    <submittedName>
        <fullName evidence="2">Uncharacterized protein</fullName>
    </submittedName>
</protein>
<feature type="transmembrane region" description="Helical" evidence="1">
    <location>
        <begin position="6"/>
        <end position="26"/>
    </location>
</feature>
<keyword evidence="1" id="KW-0812">Transmembrane</keyword>
<keyword evidence="3" id="KW-1185">Reference proteome</keyword>
<evidence type="ECO:0000313" key="3">
    <source>
        <dbReference type="Proteomes" id="UP000030403"/>
    </source>
</evidence>
<organism evidence="2 3">
    <name type="scientific">Pontibacillus marinus BH030004 = DSM 16465</name>
    <dbReference type="NCBI Taxonomy" id="1385511"/>
    <lineage>
        <taxon>Bacteria</taxon>
        <taxon>Bacillati</taxon>
        <taxon>Bacillota</taxon>
        <taxon>Bacilli</taxon>
        <taxon>Bacillales</taxon>
        <taxon>Bacillaceae</taxon>
        <taxon>Pontibacillus</taxon>
    </lineage>
</organism>
<keyword evidence="1" id="KW-1133">Transmembrane helix</keyword>
<feature type="transmembrane region" description="Helical" evidence="1">
    <location>
        <begin position="64"/>
        <end position="85"/>
    </location>
</feature>
<feature type="transmembrane region" description="Helical" evidence="1">
    <location>
        <begin position="38"/>
        <end position="58"/>
    </location>
</feature>
<evidence type="ECO:0000256" key="1">
    <source>
        <dbReference type="SAM" id="Phobius"/>
    </source>
</evidence>
<accession>A0A0A5G413</accession>
<dbReference type="EMBL" id="AVPF01000036">
    <property type="protein sequence ID" value="KGX85830.1"/>
    <property type="molecule type" value="Genomic_DNA"/>
</dbReference>
<reference evidence="2 3" key="1">
    <citation type="submission" date="2013-08" db="EMBL/GenBank/DDBJ databases">
        <authorList>
            <person name="Huang J."/>
            <person name="Wang G."/>
        </authorList>
    </citation>
    <scope>NUCLEOTIDE SEQUENCE [LARGE SCALE GENOMIC DNA]</scope>
    <source>
        <strain evidence="2 3">BH030004</strain>
    </source>
</reference>
<gene>
    <name evidence="2" type="ORF">N783_13785</name>
</gene>
<keyword evidence="1" id="KW-0472">Membrane</keyword>
<proteinExistence type="predicted"/>
<dbReference type="RefSeq" id="WP_027446045.1">
    <property type="nucleotide sequence ID" value="NZ_AULJ01000020.1"/>
</dbReference>
<sequence>MMYVQTEAIFLTIPLLIMVYIAYKIAEVQEGEVTGTNKIKLLISLIGGWLLACVSAIITNVVGFPFLLIAFLVLLFYGGVLLLLFRLNL</sequence>
<comment type="caution">
    <text evidence="2">The sequence shown here is derived from an EMBL/GenBank/DDBJ whole genome shotgun (WGS) entry which is preliminary data.</text>
</comment>